<keyword evidence="1" id="KW-1133">Transmembrane helix</keyword>
<organism evidence="2">
    <name type="scientific">marine sediment metagenome</name>
    <dbReference type="NCBI Taxonomy" id="412755"/>
    <lineage>
        <taxon>unclassified sequences</taxon>
        <taxon>metagenomes</taxon>
        <taxon>ecological metagenomes</taxon>
    </lineage>
</organism>
<comment type="caution">
    <text evidence="2">The sequence shown here is derived from an EMBL/GenBank/DDBJ whole genome shotgun (WGS) entry which is preliminary data.</text>
</comment>
<evidence type="ECO:0000313" key="2">
    <source>
        <dbReference type="EMBL" id="KKN32426.1"/>
    </source>
</evidence>
<evidence type="ECO:0000256" key="1">
    <source>
        <dbReference type="SAM" id="Phobius"/>
    </source>
</evidence>
<reference evidence="2" key="1">
    <citation type="journal article" date="2015" name="Nature">
        <title>Complex archaea that bridge the gap between prokaryotes and eukaryotes.</title>
        <authorList>
            <person name="Spang A."/>
            <person name="Saw J.H."/>
            <person name="Jorgensen S.L."/>
            <person name="Zaremba-Niedzwiedzka K."/>
            <person name="Martijn J."/>
            <person name="Lind A.E."/>
            <person name="van Eijk R."/>
            <person name="Schleper C."/>
            <person name="Guy L."/>
            <person name="Ettema T.J."/>
        </authorList>
    </citation>
    <scope>NUCLEOTIDE SEQUENCE</scope>
</reference>
<feature type="transmembrane region" description="Helical" evidence="1">
    <location>
        <begin position="13"/>
        <end position="31"/>
    </location>
</feature>
<protein>
    <submittedName>
        <fullName evidence="2">Uncharacterized protein</fullName>
    </submittedName>
</protein>
<proteinExistence type="predicted"/>
<dbReference type="PROSITE" id="PS51257">
    <property type="entry name" value="PROKAR_LIPOPROTEIN"/>
    <property type="match status" value="1"/>
</dbReference>
<dbReference type="EMBL" id="LAZR01002254">
    <property type="protein sequence ID" value="KKN32426.1"/>
    <property type="molecule type" value="Genomic_DNA"/>
</dbReference>
<dbReference type="AlphaFoldDB" id="A0A0F9S5S0"/>
<feature type="transmembrane region" description="Helical" evidence="1">
    <location>
        <begin position="43"/>
        <end position="65"/>
    </location>
</feature>
<gene>
    <name evidence="2" type="ORF">LCGC14_0814140</name>
</gene>
<sequence>MCYNKHVMYAWKAPFSVVAAMSCASIGSHFLERIGKTKDEWETVAYMLGVSIMGILTVAETLKVWEQLRLIEE</sequence>
<keyword evidence="1" id="KW-0812">Transmembrane</keyword>
<keyword evidence="1" id="KW-0472">Membrane</keyword>
<name>A0A0F9S5S0_9ZZZZ</name>
<accession>A0A0F9S5S0</accession>